<dbReference type="GO" id="GO:0016758">
    <property type="term" value="F:hexosyltransferase activity"/>
    <property type="evidence" value="ECO:0007669"/>
    <property type="project" value="UniProtKB-ARBA"/>
</dbReference>
<keyword evidence="3" id="KW-1185">Reference proteome</keyword>
<dbReference type="InterPro" id="IPR001173">
    <property type="entry name" value="Glyco_trans_2-like"/>
</dbReference>
<proteinExistence type="predicted"/>
<accession>A0A544QTC1</accession>
<dbReference type="PANTHER" id="PTHR22916:SF3">
    <property type="entry name" value="UDP-GLCNAC:BETAGAL BETA-1,3-N-ACETYLGLUCOSAMINYLTRANSFERASE-LIKE PROTEIN 1"/>
    <property type="match status" value="1"/>
</dbReference>
<evidence type="ECO:0000313" key="3">
    <source>
        <dbReference type="Proteomes" id="UP000317863"/>
    </source>
</evidence>
<dbReference type="Pfam" id="PF00535">
    <property type="entry name" value="Glycos_transf_2"/>
    <property type="match status" value="1"/>
</dbReference>
<feature type="domain" description="Glycosyltransferase 2-like" evidence="1">
    <location>
        <begin position="7"/>
        <end position="113"/>
    </location>
</feature>
<dbReference type="AlphaFoldDB" id="A0A544QTC1"/>
<protein>
    <submittedName>
        <fullName evidence="2">Glycosyltransferase family 2 protein</fullName>
    </submittedName>
</protein>
<dbReference type="CDD" id="cd00761">
    <property type="entry name" value="Glyco_tranf_GTA_type"/>
    <property type="match status" value="1"/>
</dbReference>
<gene>
    <name evidence="2" type="ORF">EXD82_09135</name>
</gene>
<dbReference type="InterPro" id="IPR029044">
    <property type="entry name" value="Nucleotide-diphossugar_trans"/>
</dbReference>
<keyword evidence="2" id="KW-0808">Transferase</keyword>
<reference evidence="2 3" key="1">
    <citation type="submission" date="2019-02" db="EMBL/GenBank/DDBJ databases">
        <title>Peptostreptococcaceae bacterium ZHW00191 nov., a new bacterium isolated from the human gut.</title>
        <authorList>
            <person name="Zhou H.-W."/>
            <person name="Chen X.-J."/>
        </authorList>
    </citation>
    <scope>NUCLEOTIDE SEQUENCE [LARGE SCALE GENOMIC DNA]</scope>
    <source>
        <strain evidence="2 3">ZHW00191</strain>
    </source>
</reference>
<name>A0A544QTC1_9FIRM</name>
<evidence type="ECO:0000313" key="2">
    <source>
        <dbReference type="EMBL" id="TQQ83942.1"/>
    </source>
</evidence>
<dbReference type="PANTHER" id="PTHR22916">
    <property type="entry name" value="GLYCOSYLTRANSFERASE"/>
    <property type="match status" value="1"/>
</dbReference>
<sequence length="301" mass="35296">MYELPVTIFTPTYNRAYLIERLYKDLINQTSKDFEWVIVDDGSSDNTEEVIEKFIKENILDIKYFKKENGGKHTAINYGVDKARGELFFIVDSDDGLLPDSVETVINLWNENKNIENISGISGLCIYENGDVIGTEMPDDKPICKFADLYFKYNVKGDKTLVLKTDILKKYKFPEPSGIKFLPESVVWFELSKYYTVRCINKPMIIREYLEDGLTYNMMSTNAVRGKATEFMILINQQTYPITRYPYMWIKNYINRVRYSKLAGFKYLSGIDGFFNKFMCILMYPLGYYKYVKTRDLVKHN</sequence>
<dbReference type="EMBL" id="SGJB01000019">
    <property type="protein sequence ID" value="TQQ83942.1"/>
    <property type="molecule type" value="Genomic_DNA"/>
</dbReference>
<dbReference type="Proteomes" id="UP000317863">
    <property type="component" value="Unassembled WGS sequence"/>
</dbReference>
<dbReference type="Gene3D" id="3.90.550.10">
    <property type="entry name" value="Spore Coat Polysaccharide Biosynthesis Protein SpsA, Chain A"/>
    <property type="match status" value="1"/>
</dbReference>
<organism evidence="2 3">
    <name type="scientific">Peptacetobacter hominis</name>
    <dbReference type="NCBI Taxonomy" id="2743610"/>
    <lineage>
        <taxon>Bacteria</taxon>
        <taxon>Bacillati</taxon>
        <taxon>Bacillota</taxon>
        <taxon>Clostridia</taxon>
        <taxon>Peptostreptococcales</taxon>
        <taxon>Peptostreptococcaceae</taxon>
        <taxon>Peptacetobacter</taxon>
    </lineage>
</organism>
<evidence type="ECO:0000259" key="1">
    <source>
        <dbReference type="Pfam" id="PF00535"/>
    </source>
</evidence>
<comment type="caution">
    <text evidence="2">The sequence shown here is derived from an EMBL/GenBank/DDBJ whole genome shotgun (WGS) entry which is preliminary data.</text>
</comment>
<dbReference type="OrthoDB" id="9810303at2"/>
<dbReference type="RefSeq" id="WP_142536609.1">
    <property type="nucleotide sequence ID" value="NZ_SGJB01000019.1"/>
</dbReference>
<dbReference type="SUPFAM" id="SSF53448">
    <property type="entry name" value="Nucleotide-diphospho-sugar transferases"/>
    <property type="match status" value="1"/>
</dbReference>